<protein>
    <submittedName>
        <fullName evidence="1">Putative adenylate-forming enzyme</fullName>
    </submittedName>
</protein>
<dbReference type="EMBL" id="CABEEZ010000050">
    <property type="protein sequence ID" value="VTR27156.1"/>
    <property type="molecule type" value="Genomic_DNA"/>
</dbReference>
<name>A0A4U9U2W1_SERFO</name>
<sequence length="51" mass="5659">MALERIEGRCDDQLLLPGLQGAAQRVFADLCRRVIANALPAVADYRLTQFV</sequence>
<organism evidence="1">
    <name type="scientific">Serratia fonticola</name>
    <dbReference type="NCBI Taxonomy" id="47917"/>
    <lineage>
        <taxon>Bacteria</taxon>
        <taxon>Pseudomonadati</taxon>
        <taxon>Pseudomonadota</taxon>
        <taxon>Gammaproteobacteria</taxon>
        <taxon>Enterobacterales</taxon>
        <taxon>Yersiniaceae</taxon>
        <taxon>Serratia</taxon>
    </lineage>
</organism>
<accession>A0A4U9U2W1</accession>
<dbReference type="AlphaFoldDB" id="A0A4U9U2W1"/>
<proteinExistence type="predicted"/>
<evidence type="ECO:0000313" key="1">
    <source>
        <dbReference type="EMBL" id="VTR27156.1"/>
    </source>
</evidence>
<gene>
    <name evidence="1" type="ORF">NCTC12965_02483</name>
</gene>
<reference evidence="1" key="1">
    <citation type="submission" date="2019-05" db="EMBL/GenBank/DDBJ databases">
        <authorList>
            <consortium name="Pathogen Informatics"/>
        </authorList>
    </citation>
    <scope>NUCLEOTIDE SEQUENCE [LARGE SCALE GENOMIC DNA]</scope>
    <source>
        <strain evidence="1">NCTC12965</strain>
    </source>
</reference>